<gene>
    <name evidence="3" type="ORF">DCF15_18775</name>
</gene>
<reference evidence="4" key="1">
    <citation type="submission" date="2018-04" db="EMBL/GenBank/DDBJ databases">
        <authorList>
            <person name="Cornet L."/>
        </authorList>
    </citation>
    <scope>NUCLEOTIDE SEQUENCE [LARGE SCALE GENOMIC DNA]</scope>
</reference>
<evidence type="ECO:0000259" key="2">
    <source>
        <dbReference type="Pfam" id="PF05036"/>
    </source>
</evidence>
<dbReference type="EMBL" id="QBMP01000265">
    <property type="protein sequence ID" value="PZO47654.1"/>
    <property type="molecule type" value="Genomic_DNA"/>
</dbReference>
<dbReference type="GO" id="GO:0042834">
    <property type="term" value="F:peptidoglycan binding"/>
    <property type="evidence" value="ECO:0007669"/>
    <property type="project" value="InterPro"/>
</dbReference>
<comment type="caution">
    <text evidence="3">The sequence shown here is derived from an EMBL/GenBank/DDBJ whole genome shotgun (WGS) entry which is preliminary data.</text>
</comment>
<evidence type="ECO:0000313" key="3">
    <source>
        <dbReference type="EMBL" id="PZO47654.1"/>
    </source>
</evidence>
<reference evidence="3 4" key="2">
    <citation type="submission" date="2018-06" db="EMBL/GenBank/DDBJ databases">
        <title>Metagenomic assembly of (sub)arctic Cyanobacteria and their associated microbiome from non-axenic cultures.</title>
        <authorList>
            <person name="Baurain D."/>
        </authorList>
    </citation>
    <scope>NUCLEOTIDE SEQUENCE [LARGE SCALE GENOMIC DNA]</scope>
    <source>
        <strain evidence="3">ULC027bin1</strain>
    </source>
</reference>
<evidence type="ECO:0000256" key="1">
    <source>
        <dbReference type="SAM" id="SignalP"/>
    </source>
</evidence>
<proteinExistence type="predicted"/>
<protein>
    <recommendedName>
        <fullName evidence="2">SPOR domain-containing protein</fullName>
    </recommendedName>
</protein>
<dbReference type="AlphaFoldDB" id="A0A2W4WR48"/>
<dbReference type="SUPFAM" id="SSF110997">
    <property type="entry name" value="Sporulation related repeat"/>
    <property type="match status" value="1"/>
</dbReference>
<accession>A0A2W4WR48</accession>
<dbReference type="Gene3D" id="3.30.70.1070">
    <property type="entry name" value="Sporulation related repeat"/>
    <property type="match status" value="1"/>
</dbReference>
<sequence>MKKMIKKLAVEFAITAVTLFVWSLAAESNTEANQATCDFFSEPQRYNTQTRGEVIVIGAQRDRPYRVVIISESQNTLAAIQACILDAFITYSRFGAYIQVGSFDNRGDAETIRQILQKEGFSARVTYGS</sequence>
<dbReference type="InterPro" id="IPR007730">
    <property type="entry name" value="SPOR-like_dom"/>
</dbReference>
<keyword evidence="1" id="KW-0732">Signal</keyword>
<dbReference type="Pfam" id="PF05036">
    <property type="entry name" value="SPOR"/>
    <property type="match status" value="1"/>
</dbReference>
<dbReference type="InterPro" id="IPR036680">
    <property type="entry name" value="SPOR-like_sf"/>
</dbReference>
<feature type="chain" id="PRO_5016104557" description="SPOR domain-containing protein" evidence="1">
    <location>
        <begin position="26"/>
        <end position="129"/>
    </location>
</feature>
<dbReference type="Proteomes" id="UP000249794">
    <property type="component" value="Unassembled WGS sequence"/>
</dbReference>
<organism evidence="3 4">
    <name type="scientific">Phormidesmis priestleyi</name>
    <dbReference type="NCBI Taxonomy" id="268141"/>
    <lineage>
        <taxon>Bacteria</taxon>
        <taxon>Bacillati</taxon>
        <taxon>Cyanobacteriota</taxon>
        <taxon>Cyanophyceae</taxon>
        <taxon>Leptolyngbyales</taxon>
        <taxon>Leptolyngbyaceae</taxon>
        <taxon>Phormidesmis</taxon>
    </lineage>
</organism>
<feature type="domain" description="SPOR" evidence="2">
    <location>
        <begin position="95"/>
        <end position="125"/>
    </location>
</feature>
<name>A0A2W4WR48_9CYAN</name>
<evidence type="ECO:0000313" key="4">
    <source>
        <dbReference type="Proteomes" id="UP000249794"/>
    </source>
</evidence>
<feature type="signal peptide" evidence="1">
    <location>
        <begin position="1"/>
        <end position="25"/>
    </location>
</feature>